<evidence type="ECO:0000313" key="2">
    <source>
        <dbReference type="EMBL" id="WXB95556.1"/>
    </source>
</evidence>
<reference evidence="2 3" key="1">
    <citation type="submission" date="2024-02" db="EMBL/GenBank/DDBJ databases">
        <title>Seven novel Bacillus-like species.</title>
        <authorList>
            <person name="Liu G."/>
        </authorList>
    </citation>
    <scope>NUCLEOTIDE SEQUENCE [LARGE SCALE GENOMIC DNA]</scope>
    <source>
        <strain evidence="2 3">FJAT-52054</strain>
    </source>
</reference>
<name>A0ABZ2ND32_9BACI</name>
<dbReference type="Proteomes" id="UP001377337">
    <property type="component" value="Chromosome"/>
</dbReference>
<keyword evidence="1" id="KW-0472">Membrane</keyword>
<evidence type="ECO:0000256" key="1">
    <source>
        <dbReference type="SAM" id="Phobius"/>
    </source>
</evidence>
<accession>A0ABZ2ND32</accession>
<protein>
    <submittedName>
        <fullName evidence="2">Competence type IV pilus minor pilin ComGE</fullName>
    </submittedName>
</protein>
<gene>
    <name evidence="2" type="primary">comGE</name>
    <name evidence="2" type="ORF">WCV65_13395</name>
</gene>
<dbReference type="RefSeq" id="WP_338777122.1">
    <property type="nucleotide sequence ID" value="NZ_CP147407.1"/>
</dbReference>
<dbReference type="NCBIfam" id="NF041013">
    <property type="entry name" value="T4P_ComGE"/>
    <property type="match status" value="1"/>
</dbReference>
<keyword evidence="1" id="KW-1133">Transmembrane helix</keyword>
<organism evidence="2 3">
    <name type="scientific">Metabacillus sediminis</name>
    <dbReference type="NCBI Taxonomy" id="3117746"/>
    <lineage>
        <taxon>Bacteria</taxon>
        <taxon>Bacillati</taxon>
        <taxon>Bacillota</taxon>
        <taxon>Bacilli</taxon>
        <taxon>Bacillales</taxon>
        <taxon>Bacillaceae</taxon>
        <taxon>Metabacillus</taxon>
    </lineage>
</organism>
<proteinExistence type="predicted"/>
<dbReference type="EMBL" id="CP147407">
    <property type="protein sequence ID" value="WXB95556.1"/>
    <property type="molecule type" value="Genomic_DNA"/>
</dbReference>
<feature type="transmembrane region" description="Helical" evidence="1">
    <location>
        <begin position="14"/>
        <end position="32"/>
    </location>
</feature>
<dbReference type="InterPro" id="IPR053468">
    <property type="entry name" value="ComGE-like"/>
</dbReference>
<sequence length="105" mass="12125">MSANNKGFSLLESIAAFSLWCLAVLTLLPCIVSMMQERENSSLEIQAIKLLQNRMTDRVMEQDFKETELFKEGGIQYKIHNKSDQSCIHWNEASGKKRELCFQNH</sequence>
<keyword evidence="3" id="KW-1185">Reference proteome</keyword>
<keyword evidence="1" id="KW-0812">Transmembrane</keyword>
<evidence type="ECO:0000313" key="3">
    <source>
        <dbReference type="Proteomes" id="UP001377337"/>
    </source>
</evidence>